<sequence length="138" mass="15206">MADTSARQSVFPNLKYLRPGAAITFLVAAFGFERHFVVTGEDGEVEHAQLRVGSDLIFISRDREDDRYGLHSPQVLKGGSQNLCVCVADDRLDEHQARAETAGARIVNPVHDSPAGVREYSCADPEQHVWTFSSYAGE</sequence>
<organism evidence="2 3">
    <name type="scientific">Nocardia nova SH22a</name>
    <dbReference type="NCBI Taxonomy" id="1415166"/>
    <lineage>
        <taxon>Bacteria</taxon>
        <taxon>Bacillati</taxon>
        <taxon>Actinomycetota</taxon>
        <taxon>Actinomycetes</taxon>
        <taxon>Mycobacteriales</taxon>
        <taxon>Nocardiaceae</taxon>
        <taxon>Nocardia</taxon>
    </lineage>
</organism>
<dbReference type="eggNOG" id="COG2764">
    <property type="taxonomic scope" value="Bacteria"/>
</dbReference>
<dbReference type="STRING" id="1415166.NONO_c18780"/>
<feature type="domain" description="VOC" evidence="1">
    <location>
        <begin position="8"/>
        <end position="135"/>
    </location>
</feature>
<proteinExistence type="predicted"/>
<dbReference type="PANTHER" id="PTHR34109">
    <property type="entry name" value="BNAUNNG04460D PROTEIN-RELATED"/>
    <property type="match status" value="1"/>
</dbReference>
<dbReference type="Gene3D" id="3.30.720.110">
    <property type="match status" value="1"/>
</dbReference>
<evidence type="ECO:0000313" key="3">
    <source>
        <dbReference type="Proteomes" id="UP000019150"/>
    </source>
</evidence>
<dbReference type="Pfam" id="PF00903">
    <property type="entry name" value="Glyoxalase"/>
    <property type="match status" value="1"/>
</dbReference>
<dbReference type="EMBL" id="CP006850">
    <property type="protein sequence ID" value="AHH16678.1"/>
    <property type="molecule type" value="Genomic_DNA"/>
</dbReference>
<keyword evidence="3" id="KW-1185">Reference proteome</keyword>
<dbReference type="PROSITE" id="PS51819">
    <property type="entry name" value="VOC"/>
    <property type="match status" value="1"/>
</dbReference>
<dbReference type="PANTHER" id="PTHR34109:SF1">
    <property type="entry name" value="VOC DOMAIN-CONTAINING PROTEIN"/>
    <property type="match status" value="1"/>
</dbReference>
<dbReference type="HOGENOM" id="CLU_046006_11_1_11"/>
<dbReference type="InterPro" id="IPR037523">
    <property type="entry name" value="VOC_core"/>
</dbReference>
<protein>
    <submittedName>
        <fullName evidence="2">Glyoxalase-like domain-containing protein</fullName>
    </submittedName>
</protein>
<dbReference type="SUPFAM" id="SSF54593">
    <property type="entry name" value="Glyoxalase/Bleomycin resistance protein/Dihydroxybiphenyl dioxygenase"/>
    <property type="match status" value="1"/>
</dbReference>
<dbReference type="Gene3D" id="3.30.720.120">
    <property type="match status" value="1"/>
</dbReference>
<dbReference type="Proteomes" id="UP000019150">
    <property type="component" value="Chromosome"/>
</dbReference>
<dbReference type="InterPro" id="IPR029068">
    <property type="entry name" value="Glyas_Bleomycin-R_OHBP_Dase"/>
</dbReference>
<dbReference type="KEGG" id="nno:NONO_c18780"/>
<reference evidence="2 3" key="1">
    <citation type="journal article" date="2014" name="Appl. Environ. Microbiol.">
        <title>Insights into the Microbial Degradation of Rubber and Gutta-Percha by Analysis of the Complete Genome of Nocardia nova SH22a.</title>
        <authorList>
            <person name="Luo Q."/>
            <person name="Hiessl S."/>
            <person name="Poehlein A."/>
            <person name="Daniel R."/>
            <person name="Steinbuchel A."/>
        </authorList>
    </citation>
    <scope>NUCLEOTIDE SEQUENCE [LARGE SCALE GENOMIC DNA]</scope>
    <source>
        <strain evidence="2">SH22a</strain>
    </source>
</reference>
<dbReference type="AlphaFoldDB" id="W5TCG3"/>
<accession>W5TCG3</accession>
<dbReference type="PATRIC" id="fig|1415166.3.peg.1902"/>
<dbReference type="OrthoDB" id="9809391at2"/>
<gene>
    <name evidence="2" type="ORF">NONO_c18780</name>
</gene>
<name>W5TCG3_9NOCA</name>
<dbReference type="InterPro" id="IPR004360">
    <property type="entry name" value="Glyas_Fos-R_dOase_dom"/>
</dbReference>
<dbReference type="RefSeq" id="WP_025348171.1">
    <property type="nucleotide sequence ID" value="NZ_CP006850.1"/>
</dbReference>
<evidence type="ECO:0000313" key="2">
    <source>
        <dbReference type="EMBL" id="AHH16678.1"/>
    </source>
</evidence>
<evidence type="ECO:0000259" key="1">
    <source>
        <dbReference type="PROSITE" id="PS51819"/>
    </source>
</evidence>